<protein>
    <submittedName>
        <fullName evidence="1">FeoB-associated Cys-rich membrane protein</fullName>
    </submittedName>
</protein>
<dbReference type="Proteomes" id="UP001524502">
    <property type="component" value="Unassembled WGS sequence"/>
</dbReference>
<organism evidence="1 2">
    <name type="scientific">Anaerovorax odorimutans</name>
    <dbReference type="NCBI Taxonomy" id="109327"/>
    <lineage>
        <taxon>Bacteria</taxon>
        <taxon>Bacillati</taxon>
        <taxon>Bacillota</taxon>
        <taxon>Clostridia</taxon>
        <taxon>Peptostreptococcales</taxon>
        <taxon>Anaerovoracaceae</taxon>
        <taxon>Anaerovorax</taxon>
    </lineage>
</organism>
<evidence type="ECO:0000313" key="2">
    <source>
        <dbReference type="Proteomes" id="UP001524502"/>
    </source>
</evidence>
<sequence>MLATILVGIVVAALFGLAIRSIVKQRKNGGCCGSCKGCHGCDLSYNEVKNHVNSK</sequence>
<comment type="caution">
    <text evidence="1">The sequence shown here is derived from an EMBL/GenBank/DDBJ whole genome shotgun (WGS) entry which is preliminary data.</text>
</comment>
<name>A0ABT1RS36_9FIRM</name>
<dbReference type="Pfam" id="PF12669">
    <property type="entry name" value="FeoB_associated"/>
    <property type="match status" value="1"/>
</dbReference>
<dbReference type="RefSeq" id="WP_256133166.1">
    <property type="nucleotide sequence ID" value="NZ_JANFXK010000018.1"/>
</dbReference>
<keyword evidence="2" id="KW-1185">Reference proteome</keyword>
<evidence type="ECO:0000313" key="1">
    <source>
        <dbReference type="EMBL" id="MCQ4637975.1"/>
    </source>
</evidence>
<accession>A0ABT1RS36</accession>
<proteinExistence type="predicted"/>
<reference evidence="1 2" key="1">
    <citation type="submission" date="2022-06" db="EMBL/GenBank/DDBJ databases">
        <title>Isolation of gut microbiota from human fecal samples.</title>
        <authorList>
            <person name="Pamer E.G."/>
            <person name="Barat B."/>
            <person name="Waligurski E."/>
            <person name="Medina S."/>
            <person name="Paddock L."/>
            <person name="Mostad J."/>
        </authorList>
    </citation>
    <scope>NUCLEOTIDE SEQUENCE [LARGE SCALE GENOMIC DNA]</scope>
    <source>
        <strain evidence="1 2">SL.3.17</strain>
    </source>
</reference>
<dbReference type="EMBL" id="JANFXK010000018">
    <property type="protein sequence ID" value="MCQ4637975.1"/>
    <property type="molecule type" value="Genomic_DNA"/>
</dbReference>
<gene>
    <name evidence="1" type="ORF">NE619_14660</name>
</gene>